<protein>
    <submittedName>
        <fullName evidence="1">Uncharacterized protein</fullName>
    </submittedName>
</protein>
<dbReference type="EMBL" id="FOEF01000031">
    <property type="protein sequence ID" value="SEP53782.1"/>
    <property type="molecule type" value="Genomic_DNA"/>
</dbReference>
<gene>
    <name evidence="1" type="ORF">SAMN04489732_13121</name>
</gene>
<dbReference type="STRING" id="394193.SAMN04489732_13121"/>
<dbReference type="RefSeq" id="WP_091628649.1">
    <property type="nucleotide sequence ID" value="NZ_FOEF01000031.1"/>
</dbReference>
<proteinExistence type="predicted"/>
<organism evidence="1 2">
    <name type="scientific">Amycolatopsis saalfeldensis</name>
    <dbReference type="NCBI Taxonomy" id="394193"/>
    <lineage>
        <taxon>Bacteria</taxon>
        <taxon>Bacillati</taxon>
        <taxon>Actinomycetota</taxon>
        <taxon>Actinomycetes</taxon>
        <taxon>Pseudonocardiales</taxon>
        <taxon>Pseudonocardiaceae</taxon>
        <taxon>Amycolatopsis</taxon>
    </lineage>
</organism>
<reference evidence="1 2" key="1">
    <citation type="submission" date="2016-10" db="EMBL/GenBank/DDBJ databases">
        <authorList>
            <person name="de Groot N.N."/>
        </authorList>
    </citation>
    <scope>NUCLEOTIDE SEQUENCE [LARGE SCALE GENOMIC DNA]</scope>
    <source>
        <strain evidence="1 2">DSM 44993</strain>
    </source>
</reference>
<keyword evidence="2" id="KW-1185">Reference proteome</keyword>
<dbReference type="Proteomes" id="UP000198582">
    <property type="component" value="Unassembled WGS sequence"/>
</dbReference>
<name>A0A1H8YP29_9PSEU</name>
<evidence type="ECO:0000313" key="1">
    <source>
        <dbReference type="EMBL" id="SEP53782.1"/>
    </source>
</evidence>
<dbReference type="AlphaFoldDB" id="A0A1H8YP29"/>
<evidence type="ECO:0000313" key="2">
    <source>
        <dbReference type="Proteomes" id="UP000198582"/>
    </source>
</evidence>
<sequence length="85" mass="9859">MTLWPYDETATYVPRLTGRFQPVVHYFRKRDLDDPEVVWVTPQCMEGQPYPSQFHKDMVQKKVGSGWCRWPGCTGKEPGDGLVDL</sequence>
<accession>A0A1H8YP29</accession>